<gene>
    <name evidence="2" type="ORF">HMPREF0908_0243</name>
</gene>
<name>C4V149_9FIRM</name>
<comment type="similarity">
    <text evidence="1">Belongs to the ArsC family.</text>
</comment>
<dbReference type="PANTHER" id="PTHR30041">
    <property type="entry name" value="ARSENATE REDUCTASE"/>
    <property type="match status" value="1"/>
</dbReference>
<dbReference type="eggNOG" id="COG1393">
    <property type="taxonomic scope" value="Bacteria"/>
</dbReference>
<evidence type="ECO:0000313" key="3">
    <source>
        <dbReference type="Proteomes" id="UP000005309"/>
    </source>
</evidence>
<reference evidence="2 3" key="1">
    <citation type="submission" date="2009-04" db="EMBL/GenBank/DDBJ databases">
        <authorList>
            <person name="Qin X."/>
            <person name="Bachman B."/>
            <person name="Battles P."/>
            <person name="Bell A."/>
            <person name="Bess C."/>
            <person name="Bickham C."/>
            <person name="Chaboub L."/>
            <person name="Chen D."/>
            <person name="Coyle M."/>
            <person name="Deiros D.R."/>
            <person name="Dinh H."/>
            <person name="Forbes L."/>
            <person name="Fowler G."/>
            <person name="Francisco L."/>
            <person name="Fu Q."/>
            <person name="Gubbala S."/>
            <person name="Hale W."/>
            <person name="Han Y."/>
            <person name="Hemphill L."/>
            <person name="Highlander S.K."/>
            <person name="Hirani K."/>
            <person name="Hogues M."/>
            <person name="Jackson L."/>
            <person name="Jakkamsetti A."/>
            <person name="Javaid M."/>
            <person name="Jiang H."/>
            <person name="Korchina V."/>
            <person name="Kovar C."/>
            <person name="Lara F."/>
            <person name="Lee S."/>
            <person name="Mata R."/>
            <person name="Mathew T."/>
            <person name="Moen C."/>
            <person name="Morales K."/>
            <person name="Munidasa M."/>
            <person name="Nazareth L."/>
            <person name="Ngo R."/>
            <person name="Nguyen L."/>
            <person name="Okwuonu G."/>
            <person name="Ongeri F."/>
            <person name="Patil S."/>
            <person name="Petrosino J."/>
            <person name="Pham C."/>
            <person name="Pham P."/>
            <person name="Pu L.-L."/>
            <person name="Puazo M."/>
            <person name="Raj R."/>
            <person name="Reid J."/>
            <person name="Rouhana J."/>
            <person name="Saada N."/>
            <person name="Shang Y."/>
            <person name="Simmons D."/>
            <person name="Thornton R."/>
            <person name="Warren J."/>
            <person name="Weissenberger G."/>
            <person name="Zhang J."/>
            <person name="Zhang L."/>
            <person name="Zhou C."/>
            <person name="Zhu D."/>
            <person name="Muzny D."/>
            <person name="Worley K."/>
            <person name="Gibbs R."/>
        </authorList>
    </citation>
    <scope>NUCLEOTIDE SEQUENCE [LARGE SCALE GENOMIC DNA]</scope>
    <source>
        <strain evidence="2 3">ATCC 43531</strain>
    </source>
</reference>
<dbReference type="Gene3D" id="3.40.30.10">
    <property type="entry name" value="Glutaredoxin"/>
    <property type="match status" value="1"/>
</dbReference>
<protein>
    <submittedName>
        <fullName evidence="2">Transcriptional regulator, Spx/MgsR family</fullName>
    </submittedName>
</protein>
<dbReference type="HOGENOM" id="CLU_1554216_0_0_9"/>
<evidence type="ECO:0000256" key="1">
    <source>
        <dbReference type="PROSITE-ProRule" id="PRU01282"/>
    </source>
</evidence>
<proteinExistence type="inferred from homology"/>
<sequence>MGRCFNHLSIVIILLKVKKSIGQKEKIEKFLHGDIINKDICYFVNGSGGNNMADMEVLFIGYPKCSTCQKAEKFLRAHGCAAPMRDIKTQNPTVEELRTWHKKSGLPLKRFFNTSGMIYRDRGLKDTLPEMSEEQQYAALASDGMLVKRPLLITKDRVLVGFREAEWAELFA</sequence>
<keyword evidence="3" id="KW-1185">Reference proteome</keyword>
<dbReference type="AlphaFoldDB" id="C4V149"/>
<dbReference type="InterPro" id="IPR036249">
    <property type="entry name" value="Thioredoxin-like_sf"/>
</dbReference>
<organism evidence="2 3">
    <name type="scientific">Selenomonas flueggei ATCC 43531</name>
    <dbReference type="NCBI Taxonomy" id="638302"/>
    <lineage>
        <taxon>Bacteria</taxon>
        <taxon>Bacillati</taxon>
        <taxon>Bacillota</taxon>
        <taxon>Negativicutes</taxon>
        <taxon>Selenomonadales</taxon>
        <taxon>Selenomonadaceae</taxon>
        <taxon>Selenomonas</taxon>
    </lineage>
</organism>
<dbReference type="PANTHER" id="PTHR30041:SF8">
    <property type="entry name" value="PROTEIN YFFB"/>
    <property type="match status" value="1"/>
</dbReference>
<accession>C4V149</accession>
<comment type="caution">
    <text evidence="2">The sequence shown here is derived from an EMBL/GenBank/DDBJ whole genome shotgun (WGS) entry which is preliminary data.</text>
</comment>
<dbReference type="InterPro" id="IPR006660">
    <property type="entry name" value="Arsenate_reductase-like"/>
</dbReference>
<dbReference type="EMBL" id="ACLA01000004">
    <property type="protein sequence ID" value="EEQ49385.1"/>
    <property type="molecule type" value="Genomic_DNA"/>
</dbReference>
<evidence type="ECO:0000313" key="2">
    <source>
        <dbReference type="EMBL" id="EEQ49385.1"/>
    </source>
</evidence>
<dbReference type="NCBIfam" id="TIGR01617">
    <property type="entry name" value="arsC_related"/>
    <property type="match status" value="1"/>
</dbReference>
<dbReference type="CDD" id="cd03036">
    <property type="entry name" value="ArsC_like"/>
    <property type="match status" value="1"/>
</dbReference>
<dbReference type="InterPro" id="IPR006504">
    <property type="entry name" value="Tscrpt_reg_Spx/MgsR"/>
</dbReference>
<dbReference type="SUPFAM" id="SSF52833">
    <property type="entry name" value="Thioredoxin-like"/>
    <property type="match status" value="1"/>
</dbReference>
<dbReference type="PROSITE" id="PS51353">
    <property type="entry name" value="ARSC"/>
    <property type="match status" value="1"/>
</dbReference>
<dbReference type="Proteomes" id="UP000005309">
    <property type="component" value="Unassembled WGS sequence"/>
</dbReference>
<dbReference type="Pfam" id="PF03960">
    <property type="entry name" value="ArsC"/>
    <property type="match status" value="1"/>
</dbReference>
<dbReference type="STRING" id="638302.HMPREF0908_0243"/>